<dbReference type="InterPro" id="IPR016161">
    <property type="entry name" value="Ald_DH/histidinol_DH"/>
</dbReference>
<dbReference type="AlphaFoldDB" id="A0A6J6IM16"/>
<sequence>MSRLAIPKTYKLFIGGKFPRSESGRTTEVSGPTGDFIANVAKASRKDARDAVVAARAAWAGWSGASAYNRGQVLYRVAEMLEGRLDQFVAEIVESTGVTAPDARREVTAASDCLVWHAGWTDKFAQVHGGANPVAGPFFNLSVPESTGVVALVAPSVAGSSLLGLVASIAPALTTGNVVVVLASELAPCAAMTFAEVLATSDVPGGVVNILTGSVTEVAPWLASHADVNSIDLTGAAREIAVECERAAAETLMRVVRPGTFGPTESAFNRIAAFVETKTVWHTKSLA</sequence>
<name>A0A6J6IM16_9ZZZZ</name>
<protein>
    <submittedName>
        <fullName evidence="2">Unannotated protein</fullName>
    </submittedName>
</protein>
<dbReference type="EMBL" id="CAEZVJ010000033">
    <property type="protein sequence ID" value="CAB4625597.1"/>
    <property type="molecule type" value="Genomic_DNA"/>
</dbReference>
<evidence type="ECO:0000259" key="1">
    <source>
        <dbReference type="Pfam" id="PF00171"/>
    </source>
</evidence>
<dbReference type="Gene3D" id="3.40.605.10">
    <property type="entry name" value="Aldehyde Dehydrogenase, Chain A, domain 1"/>
    <property type="match status" value="1"/>
</dbReference>
<reference evidence="2" key="1">
    <citation type="submission" date="2020-05" db="EMBL/GenBank/DDBJ databases">
        <authorList>
            <person name="Chiriac C."/>
            <person name="Salcher M."/>
            <person name="Ghai R."/>
            <person name="Kavagutti S V."/>
        </authorList>
    </citation>
    <scope>NUCLEOTIDE SEQUENCE</scope>
</reference>
<organism evidence="2">
    <name type="scientific">freshwater metagenome</name>
    <dbReference type="NCBI Taxonomy" id="449393"/>
    <lineage>
        <taxon>unclassified sequences</taxon>
        <taxon>metagenomes</taxon>
        <taxon>ecological metagenomes</taxon>
    </lineage>
</organism>
<dbReference type="PANTHER" id="PTHR11699">
    <property type="entry name" value="ALDEHYDE DEHYDROGENASE-RELATED"/>
    <property type="match status" value="1"/>
</dbReference>
<dbReference type="InterPro" id="IPR015590">
    <property type="entry name" value="Aldehyde_DH_dom"/>
</dbReference>
<gene>
    <name evidence="2" type="ORF">UFOPK1961_00431</name>
</gene>
<accession>A0A6J6IM16</accession>
<dbReference type="GO" id="GO:0016491">
    <property type="term" value="F:oxidoreductase activity"/>
    <property type="evidence" value="ECO:0007669"/>
    <property type="project" value="InterPro"/>
</dbReference>
<dbReference type="SUPFAM" id="SSF53720">
    <property type="entry name" value="ALDH-like"/>
    <property type="match status" value="1"/>
</dbReference>
<dbReference type="InterPro" id="IPR016162">
    <property type="entry name" value="Ald_DH_N"/>
</dbReference>
<evidence type="ECO:0000313" key="2">
    <source>
        <dbReference type="EMBL" id="CAB4625597.1"/>
    </source>
</evidence>
<proteinExistence type="predicted"/>
<feature type="domain" description="Aldehyde dehydrogenase" evidence="1">
    <location>
        <begin position="22"/>
        <end position="254"/>
    </location>
</feature>
<dbReference type="Pfam" id="PF00171">
    <property type="entry name" value="Aldedh"/>
    <property type="match status" value="1"/>
</dbReference>